<dbReference type="InterPro" id="IPR007860">
    <property type="entry name" value="DNA_mmatch_repair_MutS_con_dom"/>
</dbReference>
<dbReference type="Pfam" id="PF03370">
    <property type="entry name" value="CBM_21"/>
    <property type="match status" value="1"/>
</dbReference>
<feature type="transmembrane region" description="Helical" evidence="11">
    <location>
        <begin position="2867"/>
        <end position="2885"/>
    </location>
</feature>
<evidence type="ECO:0000256" key="8">
    <source>
        <dbReference type="ARBA" id="ARBA00023157"/>
    </source>
</evidence>
<feature type="compositionally biased region" description="Basic and acidic residues" evidence="10">
    <location>
        <begin position="232"/>
        <end position="242"/>
    </location>
</feature>
<dbReference type="Gene3D" id="2.60.40.10">
    <property type="entry name" value="Immunoglobulins"/>
    <property type="match status" value="7"/>
</dbReference>
<dbReference type="Gene3D" id="3.40.1170.10">
    <property type="entry name" value="DNA repair protein MutS, domain I"/>
    <property type="match status" value="1"/>
</dbReference>
<feature type="compositionally biased region" description="Basic and acidic residues" evidence="10">
    <location>
        <begin position="2914"/>
        <end position="2942"/>
    </location>
</feature>
<dbReference type="GO" id="GO:0007156">
    <property type="term" value="P:homophilic cell adhesion via plasma membrane adhesion molecules"/>
    <property type="evidence" value="ECO:0007669"/>
    <property type="project" value="TreeGrafter"/>
</dbReference>
<feature type="region of interest" description="Disordered" evidence="10">
    <location>
        <begin position="2912"/>
        <end position="2942"/>
    </location>
</feature>
<dbReference type="InterPro" id="IPR003961">
    <property type="entry name" value="FN3_dom"/>
</dbReference>
<dbReference type="PANTHER" id="PTHR45080">
    <property type="entry name" value="CONTACTIN 5"/>
    <property type="match status" value="1"/>
</dbReference>
<name>A0AA39LGT8_9BILA</name>
<dbReference type="GO" id="GO:0006298">
    <property type="term" value="P:mismatch repair"/>
    <property type="evidence" value="ECO:0007669"/>
    <property type="project" value="InterPro"/>
</dbReference>
<evidence type="ECO:0000256" key="3">
    <source>
        <dbReference type="ARBA" id="ARBA00022737"/>
    </source>
</evidence>
<dbReference type="PANTHER" id="PTHR45080:SF8">
    <property type="entry name" value="IG-LIKE DOMAIN-CONTAINING PROTEIN"/>
    <property type="match status" value="1"/>
</dbReference>
<dbReference type="GO" id="GO:0030983">
    <property type="term" value="F:mismatched DNA binding"/>
    <property type="evidence" value="ECO:0007669"/>
    <property type="project" value="InterPro"/>
</dbReference>
<dbReference type="InterPro" id="IPR013783">
    <property type="entry name" value="Ig-like_fold"/>
</dbReference>
<comment type="similarity">
    <text evidence="1">Belongs to the DNA mismatch repair MutS family.</text>
</comment>
<organism evidence="15 16">
    <name type="scientific">Steinernema hermaphroditum</name>
    <dbReference type="NCBI Taxonomy" id="289476"/>
    <lineage>
        <taxon>Eukaryota</taxon>
        <taxon>Metazoa</taxon>
        <taxon>Ecdysozoa</taxon>
        <taxon>Nematoda</taxon>
        <taxon>Chromadorea</taxon>
        <taxon>Rhabditida</taxon>
        <taxon>Tylenchina</taxon>
        <taxon>Panagrolaimomorpha</taxon>
        <taxon>Strongyloidoidea</taxon>
        <taxon>Steinernematidae</taxon>
        <taxon>Steinernema</taxon>
    </lineage>
</organism>
<evidence type="ECO:0000256" key="9">
    <source>
        <dbReference type="ARBA" id="ARBA00023319"/>
    </source>
</evidence>
<dbReference type="InterPro" id="IPR007696">
    <property type="entry name" value="DNA_mismatch_repair_MutS_core"/>
</dbReference>
<evidence type="ECO:0000256" key="6">
    <source>
        <dbReference type="ARBA" id="ARBA00022840"/>
    </source>
</evidence>
<dbReference type="Gene3D" id="3.30.420.110">
    <property type="entry name" value="MutS, connector domain"/>
    <property type="match status" value="1"/>
</dbReference>
<dbReference type="GO" id="GO:0043025">
    <property type="term" value="C:neuronal cell body"/>
    <property type="evidence" value="ECO:0007669"/>
    <property type="project" value="TreeGrafter"/>
</dbReference>
<feature type="domain" description="Ig-like" evidence="12">
    <location>
        <begin position="2549"/>
        <end position="2644"/>
    </location>
</feature>
<dbReference type="SMART" id="SM00533">
    <property type="entry name" value="MUTSd"/>
    <property type="match status" value="1"/>
</dbReference>
<feature type="region of interest" description="Disordered" evidence="10">
    <location>
        <begin position="225"/>
        <end position="279"/>
    </location>
</feature>
<dbReference type="Gene3D" id="2.60.40.2440">
    <property type="entry name" value="Carbohydrate binding type-21 domain"/>
    <property type="match status" value="1"/>
</dbReference>
<keyword evidence="9" id="KW-0393">Immunoglobulin domain</keyword>
<dbReference type="InterPro" id="IPR036116">
    <property type="entry name" value="FN3_sf"/>
</dbReference>
<dbReference type="InterPro" id="IPR036678">
    <property type="entry name" value="MutS_con_dom_sf"/>
</dbReference>
<feature type="compositionally biased region" description="Basic residues" evidence="10">
    <location>
        <begin position="336"/>
        <end position="348"/>
    </location>
</feature>
<dbReference type="InterPro" id="IPR038175">
    <property type="entry name" value="CBM21_dom_sf"/>
</dbReference>
<dbReference type="InterPro" id="IPR036179">
    <property type="entry name" value="Ig-like_dom_sf"/>
</dbReference>
<feature type="compositionally biased region" description="Basic and acidic residues" evidence="10">
    <location>
        <begin position="589"/>
        <end position="598"/>
    </location>
</feature>
<accession>A0AA39LGT8</accession>
<feature type="compositionally biased region" description="Basic and acidic residues" evidence="10">
    <location>
        <begin position="315"/>
        <end position="335"/>
    </location>
</feature>
<dbReference type="InterPro" id="IPR007695">
    <property type="entry name" value="DNA_mismatch_repair_MutS-lik_N"/>
</dbReference>
<keyword evidence="11" id="KW-0472">Membrane</keyword>
<feature type="domain" description="CBM21" evidence="14">
    <location>
        <begin position="1672"/>
        <end position="1780"/>
    </location>
</feature>
<dbReference type="SUPFAM" id="SSF48334">
    <property type="entry name" value="DNA repair protein MutS, domain III"/>
    <property type="match status" value="1"/>
</dbReference>
<dbReference type="InterPro" id="IPR005036">
    <property type="entry name" value="CBM21_dom"/>
</dbReference>
<evidence type="ECO:0000259" key="14">
    <source>
        <dbReference type="PROSITE" id="PS51159"/>
    </source>
</evidence>
<keyword evidence="11" id="KW-1133">Transmembrane helix</keyword>
<dbReference type="PROSITE" id="PS51159">
    <property type="entry name" value="CBM21"/>
    <property type="match status" value="1"/>
</dbReference>
<keyword evidence="3" id="KW-0677">Repeat</keyword>
<proteinExistence type="inferred from homology"/>
<keyword evidence="6" id="KW-0067">ATP-binding</keyword>
<dbReference type="GO" id="GO:0005524">
    <property type="term" value="F:ATP binding"/>
    <property type="evidence" value="ECO:0007669"/>
    <property type="project" value="UniProtKB-KW"/>
</dbReference>
<feature type="region of interest" description="Disordered" evidence="10">
    <location>
        <begin position="308"/>
        <end position="371"/>
    </location>
</feature>
<dbReference type="Gene3D" id="1.10.1420.10">
    <property type="match status" value="2"/>
</dbReference>
<dbReference type="SMART" id="SM00534">
    <property type="entry name" value="MUTSac"/>
    <property type="match status" value="1"/>
</dbReference>
<evidence type="ECO:0000256" key="1">
    <source>
        <dbReference type="ARBA" id="ARBA00006271"/>
    </source>
</evidence>
<keyword evidence="2" id="KW-0732">Signal</keyword>
<dbReference type="InterPro" id="IPR013151">
    <property type="entry name" value="Immunoglobulin_dom"/>
</dbReference>
<reference evidence="15" key="1">
    <citation type="submission" date="2023-06" db="EMBL/GenBank/DDBJ databases">
        <title>Genomic analysis of the entomopathogenic nematode Steinernema hermaphroditum.</title>
        <authorList>
            <person name="Schwarz E.M."/>
            <person name="Heppert J.K."/>
            <person name="Baniya A."/>
            <person name="Schwartz H.T."/>
            <person name="Tan C.-H."/>
            <person name="Antoshechkin I."/>
            <person name="Sternberg P.W."/>
            <person name="Goodrich-Blair H."/>
            <person name="Dillman A.R."/>
        </authorList>
    </citation>
    <scope>NUCLEOTIDE SEQUENCE</scope>
    <source>
        <strain evidence="15">PS9179</strain>
        <tissue evidence="15">Whole animal</tissue>
    </source>
</reference>
<feature type="region of interest" description="Disordered" evidence="10">
    <location>
        <begin position="1550"/>
        <end position="1573"/>
    </location>
</feature>
<dbReference type="FunFam" id="2.60.40.10:FF:000032">
    <property type="entry name" value="palladin isoform X1"/>
    <property type="match status" value="3"/>
</dbReference>
<dbReference type="Gene3D" id="6.10.140.80">
    <property type="match status" value="1"/>
</dbReference>
<dbReference type="GO" id="GO:0050808">
    <property type="term" value="P:synapse organization"/>
    <property type="evidence" value="ECO:0007669"/>
    <property type="project" value="TreeGrafter"/>
</dbReference>
<dbReference type="Pfam" id="PF13927">
    <property type="entry name" value="Ig_3"/>
    <property type="match status" value="2"/>
</dbReference>
<dbReference type="InterPro" id="IPR013098">
    <property type="entry name" value="Ig_I-set"/>
</dbReference>
<feature type="domain" description="Ig-like" evidence="12">
    <location>
        <begin position="2242"/>
        <end position="2326"/>
    </location>
</feature>
<evidence type="ECO:0000313" key="15">
    <source>
        <dbReference type="EMBL" id="KAK0396737.1"/>
    </source>
</evidence>
<evidence type="ECO:0000256" key="2">
    <source>
        <dbReference type="ARBA" id="ARBA00022729"/>
    </source>
</evidence>
<evidence type="ECO:0000256" key="10">
    <source>
        <dbReference type="SAM" id="MobiDB-lite"/>
    </source>
</evidence>
<protein>
    <recommendedName>
        <fullName evidence="17">CBM21 domain-containing protein</fullName>
    </recommendedName>
</protein>
<keyword evidence="11" id="KW-0812">Transmembrane</keyword>
<evidence type="ECO:0000256" key="11">
    <source>
        <dbReference type="SAM" id="Phobius"/>
    </source>
</evidence>
<dbReference type="Pfam" id="PF07679">
    <property type="entry name" value="I-set"/>
    <property type="match status" value="1"/>
</dbReference>
<dbReference type="InterPro" id="IPR016151">
    <property type="entry name" value="DNA_mismatch_repair_MutS_N"/>
</dbReference>
<evidence type="ECO:0000313" key="16">
    <source>
        <dbReference type="Proteomes" id="UP001175271"/>
    </source>
</evidence>
<dbReference type="Proteomes" id="UP001175271">
    <property type="component" value="Unassembled WGS sequence"/>
</dbReference>
<dbReference type="PROSITE" id="PS50853">
    <property type="entry name" value="FN3"/>
    <property type="match status" value="2"/>
</dbReference>
<dbReference type="GO" id="GO:0030424">
    <property type="term" value="C:axon"/>
    <property type="evidence" value="ECO:0007669"/>
    <property type="project" value="TreeGrafter"/>
</dbReference>
<evidence type="ECO:0000256" key="4">
    <source>
        <dbReference type="ARBA" id="ARBA00022741"/>
    </source>
</evidence>
<dbReference type="SMART" id="SM00409">
    <property type="entry name" value="IG"/>
    <property type="match status" value="5"/>
</dbReference>
<feature type="domain" description="Ig-like" evidence="12">
    <location>
        <begin position="2426"/>
        <end position="2544"/>
    </location>
</feature>
<dbReference type="Pfam" id="PF05188">
    <property type="entry name" value="MutS_II"/>
    <property type="match status" value="1"/>
</dbReference>
<dbReference type="InterPro" id="IPR007861">
    <property type="entry name" value="DNA_mismatch_repair_MutS_clamp"/>
</dbReference>
<keyword evidence="5" id="KW-0227">DNA damage</keyword>
<evidence type="ECO:0000259" key="12">
    <source>
        <dbReference type="PROSITE" id="PS50835"/>
    </source>
</evidence>
<dbReference type="CDD" id="cd00096">
    <property type="entry name" value="Ig"/>
    <property type="match status" value="2"/>
</dbReference>
<feature type="compositionally biased region" description="Polar residues" evidence="10">
    <location>
        <begin position="557"/>
        <end position="567"/>
    </location>
</feature>
<dbReference type="InterPro" id="IPR050958">
    <property type="entry name" value="Cell_Adh-Cytoskel_Orgn"/>
</dbReference>
<gene>
    <name evidence="15" type="ORF">QR680_001834</name>
</gene>
<evidence type="ECO:0008006" key="17">
    <source>
        <dbReference type="Google" id="ProtNLM"/>
    </source>
</evidence>
<dbReference type="InterPro" id="IPR027417">
    <property type="entry name" value="P-loop_NTPase"/>
</dbReference>
<dbReference type="SMART" id="SM00408">
    <property type="entry name" value="IGc2"/>
    <property type="match status" value="5"/>
</dbReference>
<dbReference type="Pfam" id="PF00047">
    <property type="entry name" value="ig"/>
    <property type="match status" value="1"/>
</dbReference>
<dbReference type="FunFam" id="3.40.1170.10:FF:000002">
    <property type="entry name" value="DNA mismatch repair protein"/>
    <property type="match status" value="1"/>
</dbReference>
<dbReference type="FunFam" id="1.10.1420.10:FF:000005">
    <property type="entry name" value="DNA mismatch repair protein"/>
    <property type="match status" value="1"/>
</dbReference>
<feature type="domain" description="Fibronectin type-III" evidence="13">
    <location>
        <begin position="2752"/>
        <end position="2857"/>
    </location>
</feature>
<keyword evidence="8" id="KW-1015">Disulfide bond</keyword>
<evidence type="ECO:0000256" key="7">
    <source>
        <dbReference type="ARBA" id="ARBA00023125"/>
    </source>
</evidence>
<feature type="domain" description="Ig-like" evidence="12">
    <location>
        <begin position="2331"/>
        <end position="2419"/>
    </location>
</feature>
<dbReference type="SUPFAM" id="SSF49265">
    <property type="entry name" value="Fibronectin type III"/>
    <property type="match status" value="1"/>
</dbReference>
<dbReference type="CDD" id="cd00063">
    <property type="entry name" value="FN3"/>
    <property type="match status" value="2"/>
</dbReference>
<feature type="region of interest" description="Disordered" evidence="10">
    <location>
        <begin position="557"/>
        <end position="655"/>
    </location>
</feature>
<keyword evidence="7" id="KW-0238">DNA-binding</keyword>
<feature type="domain" description="Fibronectin type-III" evidence="13">
    <location>
        <begin position="2647"/>
        <end position="2750"/>
    </location>
</feature>
<feature type="region of interest" description="Disordered" evidence="10">
    <location>
        <begin position="1"/>
        <end position="24"/>
    </location>
</feature>
<dbReference type="InterPro" id="IPR000432">
    <property type="entry name" value="DNA_mismatch_repair_MutS_C"/>
</dbReference>
<dbReference type="InterPro" id="IPR003599">
    <property type="entry name" value="Ig_sub"/>
</dbReference>
<dbReference type="PROSITE" id="PS50835">
    <property type="entry name" value="IG_LIKE"/>
    <property type="match status" value="5"/>
</dbReference>
<evidence type="ECO:0000256" key="5">
    <source>
        <dbReference type="ARBA" id="ARBA00022763"/>
    </source>
</evidence>
<dbReference type="Pfam" id="PF05190">
    <property type="entry name" value="MutS_IV"/>
    <property type="match status" value="1"/>
</dbReference>
<comment type="caution">
    <text evidence="15">The sequence shown here is derived from an EMBL/GenBank/DDBJ whole genome shotgun (WGS) entry which is preliminary data.</text>
</comment>
<dbReference type="Pfam" id="PF01624">
    <property type="entry name" value="MutS_I"/>
    <property type="match status" value="1"/>
</dbReference>
<feature type="compositionally biased region" description="Basic and acidic residues" evidence="10">
    <location>
        <begin position="349"/>
        <end position="371"/>
    </location>
</feature>
<dbReference type="SUPFAM" id="SSF55271">
    <property type="entry name" value="DNA repair protein MutS, domain I"/>
    <property type="match status" value="1"/>
</dbReference>
<dbReference type="SMART" id="SM00060">
    <property type="entry name" value="FN3"/>
    <property type="match status" value="2"/>
</dbReference>
<dbReference type="InterPro" id="IPR036187">
    <property type="entry name" value="DNA_mismatch_repair_MutS_sf"/>
</dbReference>
<dbReference type="Gene3D" id="3.40.50.300">
    <property type="entry name" value="P-loop containing nucleotide triphosphate hydrolases"/>
    <property type="match status" value="1"/>
</dbReference>
<evidence type="ECO:0000259" key="13">
    <source>
        <dbReference type="PROSITE" id="PS50853"/>
    </source>
</evidence>
<dbReference type="SUPFAM" id="SSF48726">
    <property type="entry name" value="Immunoglobulin"/>
    <property type="match status" value="5"/>
</dbReference>
<dbReference type="EMBL" id="JAUCMV010000005">
    <property type="protein sequence ID" value="KAK0396737.1"/>
    <property type="molecule type" value="Genomic_DNA"/>
</dbReference>
<keyword evidence="16" id="KW-1185">Reference proteome</keyword>
<feature type="domain" description="Ig-like" evidence="12">
    <location>
        <begin position="2135"/>
        <end position="2232"/>
    </location>
</feature>
<dbReference type="InterPro" id="IPR003598">
    <property type="entry name" value="Ig_sub2"/>
</dbReference>
<keyword evidence="4" id="KW-0547">Nucleotide-binding</keyword>
<dbReference type="InterPro" id="IPR007110">
    <property type="entry name" value="Ig-like_dom"/>
</dbReference>
<dbReference type="GO" id="GO:0008046">
    <property type="term" value="F:axon guidance receptor activity"/>
    <property type="evidence" value="ECO:0007669"/>
    <property type="project" value="TreeGrafter"/>
</dbReference>
<sequence>MAPPSNVFSDEREVSPSQPPTEINWLANPYANIDKNLEKKKKKLEIRHAKLVGLRETVAKDKIKLEEGQREAILMIEDVYQQLEFVKKLREEILKSTAEYERAVKQSKVGSRKKESEMQKDVISRVFGYTAVLACIAKKGLGQRLVLDSVITEKEFGTLTTLYNVISIQNHYDGDDTRNDQLSSTIFCVLSGTSAEVTPGLTGYYAKKLLTTIISSETYKLFKESQSSEPLSSEHSEAKVDEAEAPASVVNNDGSEDKRVGGNGKGSKPNTEGESSPIEVVSRESAGINHGAMAGESMEENCSEFVASQDSSAVTHDDQEKKAEVSPTHSEELKDRPRKTSKRNGKRNKNAESAKPERVNESMPKEDQVQNAKCETDLPKPDNHVGHVNDPTKSSWVRMRPEELVNGTLTSVLNEKMADEASKNHAESNSTASHPRNGKLVEIMLISSLTFLQIVNVDVAGPITTAALIKIPPTPNQMTILTSQMVGKYLTIIVEIRRDAMVHSSHAMMPMESNAMEKHIPAHSDLTMNMTNRLGAIPKIMLMSGKKKSLRQSTITSFLQTGSSTPLRETERTSGSAKVKSPNENFPETDQKKNEAKGDGATPLKSVNKRRRVVISSDEEEDSDHSTSYAKDSHKKPKIVSSDSEENLAESSSMADVLTDECSRMSITSSDFNSVLVDLNEKDQKVATKVMHAANLINSLKPSIADFSEDVPDAVESPSVKVSKKGYIPRSITESDQERFPHLYDEDFRFLKPEHIKDFEGRKKSHPDYDPKTLFVPEAFMKKQTPGHKQWWTLKSQNFDTILFFKVGKFYEMYHMDAVVGVECLNLIYMRGKFAHAGFPEMAYGRYADQLVSRGYKVARIEQTETPQQLDERCKTSKVKEKVVKREVCRLTTQATRTYGVLDTSNEQNSLDFVDSSAKYFIAIAEKVKKSDSSNISTSEYGICISDTSTGTFILSQFTDDECHSFLRTLLAQHPPLQVVYEKGHSSSSTQAVLSSTVGHCQKEGLVPNAEFYGTARVLEILSGDDYFGCNVSQWPASIAGLLEDPSGGIPKSKPEYSMALSSFGATLWYFKRCLIDVDMVTMQNFTVYDPLGAPKQDISKCDTNYWKDKRMILDCAALINLNLVGPLDSRKKNTLRDPTAAKFSLYSTINKCSTPFGIGISFLRLRNGAVLSMEAQTFVTESLTELRKIPDLERLLQKIHTLGLKYRVDKHPDGRAVLFDMTRYNKRKICDLANTLDGFRQVIRIRNRYLELQDDENLKQVTLLEKCFGDGFVDITRDLQHFSESFNQEQAVKEGIIVPRPGMDAEYDKTCEKVSQCMKNLDAYLKEQQKKLKCSAICYVAGGKSRYTLEIPEAICDSLRDEFELKSQRKGFRRYTTPRSEDLLNELIVAEEERDKIRLDLLRRVFADFDSRKIKWAATVQAVATFDCLLSLAQYVKTCGMTMTRPELVVNSDKSCMVENENKDDPTLENVTFLYTVVPGICPKSYGFYAAKLAGIPPTVVRAAYDASKQYHERSKSESEALNRFDYRFNTSFIDLVPLHLWQQKVHTSDPAHSSSSDSEDDASSGVSSSDAADDNVDYLGFEFTDKDGFATQTIVSTGRPKKSVRFADDCGGNLETVRVMTEPSDYPPRISPSVLRRLRGESGDHALETQICASWIVPFKQPASEYVRFREHLDSGKVALENVLLKNDVCKMTGTIKVVNLAFEKRVFIRITDNGWKNFLDRPATFQPSSSKTYDTFSFDIDIPRNTEPDSKVEFCICYIAAGKDYWDSNDGTNYVLISPPHEDHHMGPPQKNVPKKDVDDAYRLSYDDWTKFGSWKNLSISETTKDDEMLAMELQAKLNGESVSGPKVTVPDGFLRIVLSSDALNQLCGFFGDGINIDGMRQAVDLSYALCFEIFKAAIAKSDLSEVTNDDEMIALELQTRFNEEVRERTVYSQHDREAFERLCSEFSDIPRTCIMTCFADTKFDEVATRGTVVAYAEEYRKQSVSNHRNYDVRPSKCDVTNTVGVPSLWKTVAHRHGVEKNEKSSNHLFEDAQQMAKGLMEESRVMYAKCAEFKKQANNVSGDKLTRTGAYSYYMKEAAEYRRQAMELVQNANQFLCDANMNTRGTSIDLHLLNVPNAISLLKMKLSQIDPFHVHISPTGGKITKRTGDNLMVICQLRDLDHEPDEVSIEWFRSDSQSPVSRSGRITASRRHNQNQLLFVKPTVEDTGLYKCVVRVDDEQQMSETNVTFVEAVKFVDPELNQHPEERTDARIICKVEGDESLEIFWQFEGNNIHEESARGYIFEDKGQVLVIPKYHAASDDGLYTCNAALFSTFESLTINVTGYAQPEITVFNGPSENRALEGHSARLECQATGKPRPTYRWFHETDGKKEELSNSDKYVLNDGLLVIDSVSPSDAGEYQCVANNALREDKRSVSINVFQKPRIEKISDVTIQQGQPLEIVCKYHGDGTVNVTWFFDEEPIGTADEEKPSEEESDEDDDVLVAENEQNLRKKRQSSHKTVEHTDGGLKLLIGSVSQADAGKYSCVAENDAGKAEDSATLLITHGPYMMSQSHEVVRSFDGNTVTLFCEASAIPAPTWTWYRNDEEVSANGHSIVIDDQPTSSHLSVKTSEKEDYGNYKCRAKNDYGEIDSTLMNVQQIFSPEVPKSVVCNRLSFPNYGNCAVEGYEEVAESHLPTKYVVYYALKDNSDEEGFSWETKAQKTESSFDPVFTIKNLLPLSLYEVRVQATNEAGTSDLSAPAPLETTDPWKPEKINAVSAKCGVPCVVSWAPANDHGSKVISYRLTLRRFKDELENDEQNREYVGDEISLKVDGEDSKIDLSGLESHASYELSLVADNAKGSSEPFVTVFHTTDLSSSSTFNSSKATAVAVACAIVILVILFVVDITCFCSNRCGLIACFLANCLGRTNPSQKARDLERGNKGESNRLLEETKPDALPLRD</sequence>
<dbReference type="GO" id="GO:0005886">
    <property type="term" value="C:plasma membrane"/>
    <property type="evidence" value="ECO:0007669"/>
    <property type="project" value="TreeGrafter"/>
</dbReference>